<accession>A0ACC4B155</accession>
<gene>
    <name evidence="1" type="ORF">D5086_026168</name>
</gene>
<comment type="caution">
    <text evidence="1">The sequence shown here is derived from an EMBL/GenBank/DDBJ whole genome shotgun (WGS) entry which is preliminary data.</text>
</comment>
<dbReference type="EMBL" id="RCHU02000014">
    <property type="protein sequence ID" value="KAL3572264.1"/>
    <property type="molecule type" value="Genomic_DNA"/>
</dbReference>
<reference evidence="1 2" key="1">
    <citation type="journal article" date="2024" name="Plant Biotechnol. J.">
        <title>Genome and CRISPR/Cas9 system of a widespread forest tree (Populus alba) in the world.</title>
        <authorList>
            <person name="Liu Y.J."/>
            <person name="Jiang P.F."/>
            <person name="Han X.M."/>
            <person name="Li X.Y."/>
            <person name="Wang H.M."/>
            <person name="Wang Y.J."/>
            <person name="Wang X.X."/>
            <person name="Zeng Q.Y."/>
        </authorList>
    </citation>
    <scope>NUCLEOTIDE SEQUENCE [LARGE SCALE GENOMIC DNA]</scope>
    <source>
        <strain evidence="2">cv. PAL-ZL1</strain>
    </source>
</reference>
<keyword evidence="2" id="KW-1185">Reference proteome</keyword>
<evidence type="ECO:0000313" key="1">
    <source>
        <dbReference type="EMBL" id="KAL3572264.1"/>
    </source>
</evidence>
<name>A0ACC4B155_POPAL</name>
<proteinExistence type="predicted"/>
<protein>
    <submittedName>
        <fullName evidence="1">Uncharacterized protein</fullName>
    </submittedName>
</protein>
<sequence length="81" mass="8303">MATAGAKGEGSASATYARAVKTGVPRAHGGRSNRALIQIPFVFTPGTAGLGRAHEKQREVPCMAKSRIPGASHSCSVSLII</sequence>
<evidence type="ECO:0000313" key="2">
    <source>
        <dbReference type="Proteomes" id="UP000309997"/>
    </source>
</evidence>
<dbReference type="Proteomes" id="UP000309997">
    <property type="component" value="Unassembled WGS sequence"/>
</dbReference>
<organism evidence="1 2">
    <name type="scientific">Populus alba</name>
    <name type="common">White poplar</name>
    <dbReference type="NCBI Taxonomy" id="43335"/>
    <lineage>
        <taxon>Eukaryota</taxon>
        <taxon>Viridiplantae</taxon>
        <taxon>Streptophyta</taxon>
        <taxon>Embryophyta</taxon>
        <taxon>Tracheophyta</taxon>
        <taxon>Spermatophyta</taxon>
        <taxon>Magnoliopsida</taxon>
        <taxon>eudicotyledons</taxon>
        <taxon>Gunneridae</taxon>
        <taxon>Pentapetalae</taxon>
        <taxon>rosids</taxon>
        <taxon>fabids</taxon>
        <taxon>Malpighiales</taxon>
        <taxon>Salicaceae</taxon>
        <taxon>Saliceae</taxon>
        <taxon>Populus</taxon>
    </lineage>
</organism>